<protein>
    <submittedName>
        <fullName evidence="1">Uncharacterized protein</fullName>
    </submittedName>
</protein>
<gene>
    <name evidence="1" type="ORF">EVAR_38699_1</name>
</gene>
<sequence length="176" mass="19948">MVNSVHEQSRFRSYQCVANLSATWVQMRNRISDGGRSGLMERIDVYGERLGCPIYLMSCTVHQLQLCVRSALETLEVKDLITKCKNISEHFSRSQIALDELTKIKTEQLNQPALRFIQDCVTRSVLMDKQKFLQKITTSARPRGPRRQFAGVIKASSITRVIDVSTATPARTMRAA</sequence>
<dbReference type="AlphaFoldDB" id="A0A4C1XMH3"/>
<organism evidence="1 2">
    <name type="scientific">Eumeta variegata</name>
    <name type="common">Bagworm moth</name>
    <name type="synonym">Eumeta japonica</name>
    <dbReference type="NCBI Taxonomy" id="151549"/>
    <lineage>
        <taxon>Eukaryota</taxon>
        <taxon>Metazoa</taxon>
        <taxon>Ecdysozoa</taxon>
        <taxon>Arthropoda</taxon>
        <taxon>Hexapoda</taxon>
        <taxon>Insecta</taxon>
        <taxon>Pterygota</taxon>
        <taxon>Neoptera</taxon>
        <taxon>Endopterygota</taxon>
        <taxon>Lepidoptera</taxon>
        <taxon>Glossata</taxon>
        <taxon>Ditrysia</taxon>
        <taxon>Tineoidea</taxon>
        <taxon>Psychidae</taxon>
        <taxon>Oiketicinae</taxon>
        <taxon>Eumeta</taxon>
    </lineage>
</organism>
<name>A0A4C1XMH3_EUMVA</name>
<comment type="caution">
    <text evidence="1">The sequence shown here is derived from an EMBL/GenBank/DDBJ whole genome shotgun (WGS) entry which is preliminary data.</text>
</comment>
<dbReference type="Proteomes" id="UP000299102">
    <property type="component" value="Unassembled WGS sequence"/>
</dbReference>
<keyword evidence="2" id="KW-1185">Reference proteome</keyword>
<proteinExistence type="predicted"/>
<evidence type="ECO:0000313" key="2">
    <source>
        <dbReference type="Proteomes" id="UP000299102"/>
    </source>
</evidence>
<reference evidence="1 2" key="1">
    <citation type="journal article" date="2019" name="Commun. Biol.">
        <title>The bagworm genome reveals a unique fibroin gene that provides high tensile strength.</title>
        <authorList>
            <person name="Kono N."/>
            <person name="Nakamura H."/>
            <person name="Ohtoshi R."/>
            <person name="Tomita M."/>
            <person name="Numata K."/>
            <person name="Arakawa K."/>
        </authorList>
    </citation>
    <scope>NUCLEOTIDE SEQUENCE [LARGE SCALE GENOMIC DNA]</scope>
</reference>
<accession>A0A4C1XMH3</accession>
<evidence type="ECO:0000313" key="1">
    <source>
        <dbReference type="EMBL" id="GBP64212.1"/>
    </source>
</evidence>
<dbReference type="EMBL" id="BGZK01000891">
    <property type="protein sequence ID" value="GBP64212.1"/>
    <property type="molecule type" value="Genomic_DNA"/>
</dbReference>